<sequence length="336" mass="37966">MSATIQDLKMQIGQLANTVSHLQSARSGNLPSQTIPNPSGNASIVTQRIFPLPFPNQTLSARKPEIDEELLKMFRKVDINIPLLDAIKQIPKYVKFLKELCVHKQKKMKGGLKSLLSHLKYVYLGNDQQFPEKLLHVLRQHKKAIGWKLCDLLGINTFIYNAPSTFQRCMTSIFSDLLQDCMEVFMDDFTVYADSFDACLENLSKALTRCIDTNLVLNFEKCHFMVTKGIVLGHLVSSKGIEVDKLKIDIITYLPNPASGSIEDLSRISAKLPCYCPSCYRRMCNLNLTSLMTASHPHLFSKHPTGTIHSSLCVTPPIQHWEPSWARELELANQCM</sequence>
<dbReference type="CDD" id="cd01647">
    <property type="entry name" value="RT_LTR"/>
    <property type="match status" value="1"/>
</dbReference>
<dbReference type="SUPFAM" id="SSF56672">
    <property type="entry name" value="DNA/RNA polymerases"/>
    <property type="match status" value="1"/>
</dbReference>
<dbReference type="OrthoDB" id="1424208at2759"/>
<dbReference type="InterPro" id="IPR043502">
    <property type="entry name" value="DNA/RNA_pol_sf"/>
</dbReference>
<accession>A0A371HZ80</accession>
<comment type="caution">
    <text evidence="2">The sequence shown here is derived from an EMBL/GenBank/DDBJ whole genome shotgun (WGS) entry which is preliminary data.</text>
</comment>
<evidence type="ECO:0000313" key="2">
    <source>
        <dbReference type="EMBL" id="RDY08107.1"/>
    </source>
</evidence>
<dbReference type="PANTHER" id="PTHR24559:SF444">
    <property type="entry name" value="REVERSE TRANSCRIPTASE DOMAIN-CONTAINING PROTEIN"/>
    <property type="match status" value="1"/>
</dbReference>
<keyword evidence="3" id="KW-1185">Reference proteome</keyword>
<dbReference type="Pfam" id="PF00078">
    <property type="entry name" value="RVT_1"/>
    <property type="match status" value="1"/>
</dbReference>
<proteinExistence type="predicted"/>
<dbReference type="PANTHER" id="PTHR24559">
    <property type="entry name" value="TRANSPOSON TY3-I GAG-POL POLYPROTEIN"/>
    <property type="match status" value="1"/>
</dbReference>
<feature type="domain" description="Reverse transcriptase" evidence="1">
    <location>
        <begin position="161"/>
        <end position="234"/>
    </location>
</feature>
<evidence type="ECO:0000259" key="1">
    <source>
        <dbReference type="Pfam" id="PF00078"/>
    </source>
</evidence>
<dbReference type="Proteomes" id="UP000257109">
    <property type="component" value="Unassembled WGS sequence"/>
</dbReference>
<dbReference type="InterPro" id="IPR000477">
    <property type="entry name" value="RT_dom"/>
</dbReference>
<reference evidence="2" key="1">
    <citation type="submission" date="2018-05" db="EMBL/GenBank/DDBJ databases">
        <title>Draft genome of Mucuna pruriens seed.</title>
        <authorList>
            <person name="Nnadi N.E."/>
            <person name="Vos R."/>
            <person name="Hasami M.H."/>
            <person name="Devisetty U.K."/>
            <person name="Aguiy J.C."/>
        </authorList>
    </citation>
    <scope>NUCLEOTIDE SEQUENCE [LARGE SCALE GENOMIC DNA]</scope>
    <source>
        <strain evidence="2">JCA_2017</strain>
    </source>
</reference>
<gene>
    <name evidence="2" type="primary">pol</name>
    <name evidence="2" type="ORF">CR513_07707</name>
</gene>
<evidence type="ECO:0000313" key="3">
    <source>
        <dbReference type="Proteomes" id="UP000257109"/>
    </source>
</evidence>
<feature type="non-terminal residue" evidence="2">
    <location>
        <position position="1"/>
    </location>
</feature>
<dbReference type="EMBL" id="QJKJ01001339">
    <property type="protein sequence ID" value="RDY08107.1"/>
    <property type="molecule type" value="Genomic_DNA"/>
</dbReference>
<dbReference type="Gene3D" id="3.30.70.270">
    <property type="match status" value="1"/>
</dbReference>
<name>A0A371HZ80_MUCPR</name>
<protein>
    <submittedName>
        <fullName evidence="2">Retrovirus-related Pol polyprotein</fullName>
    </submittedName>
</protein>
<dbReference type="STRING" id="157652.A0A371HZ80"/>
<dbReference type="InterPro" id="IPR053134">
    <property type="entry name" value="RNA-dir_DNA_polymerase"/>
</dbReference>
<dbReference type="InterPro" id="IPR043128">
    <property type="entry name" value="Rev_trsase/Diguanyl_cyclase"/>
</dbReference>
<organism evidence="2 3">
    <name type="scientific">Mucuna pruriens</name>
    <name type="common">Velvet bean</name>
    <name type="synonym">Dolichos pruriens</name>
    <dbReference type="NCBI Taxonomy" id="157652"/>
    <lineage>
        <taxon>Eukaryota</taxon>
        <taxon>Viridiplantae</taxon>
        <taxon>Streptophyta</taxon>
        <taxon>Embryophyta</taxon>
        <taxon>Tracheophyta</taxon>
        <taxon>Spermatophyta</taxon>
        <taxon>Magnoliopsida</taxon>
        <taxon>eudicotyledons</taxon>
        <taxon>Gunneridae</taxon>
        <taxon>Pentapetalae</taxon>
        <taxon>rosids</taxon>
        <taxon>fabids</taxon>
        <taxon>Fabales</taxon>
        <taxon>Fabaceae</taxon>
        <taxon>Papilionoideae</taxon>
        <taxon>50 kb inversion clade</taxon>
        <taxon>NPAAA clade</taxon>
        <taxon>indigoferoid/millettioid clade</taxon>
        <taxon>Phaseoleae</taxon>
        <taxon>Mucuna</taxon>
    </lineage>
</organism>
<dbReference type="AlphaFoldDB" id="A0A371HZ80"/>